<organism evidence="7 8">
    <name type="scientific">Vibrio algicola</name>
    <dbReference type="NCBI Taxonomy" id="2662262"/>
    <lineage>
        <taxon>Bacteria</taxon>
        <taxon>Pseudomonadati</taxon>
        <taxon>Pseudomonadota</taxon>
        <taxon>Gammaproteobacteria</taxon>
        <taxon>Vibrionales</taxon>
        <taxon>Vibrionaceae</taxon>
        <taxon>Vibrio</taxon>
    </lineage>
</organism>
<feature type="transmembrane region" description="Helical" evidence="5">
    <location>
        <begin position="651"/>
        <end position="672"/>
    </location>
</feature>
<feature type="transmembrane region" description="Helical" evidence="5">
    <location>
        <begin position="461"/>
        <end position="484"/>
    </location>
</feature>
<evidence type="ECO:0000256" key="4">
    <source>
        <dbReference type="ARBA" id="ARBA00023136"/>
    </source>
</evidence>
<feature type="transmembrane region" description="Helical" evidence="5">
    <location>
        <begin position="607"/>
        <end position="630"/>
    </location>
</feature>
<dbReference type="PANTHER" id="PTHR42727">
    <property type="entry name" value="PHOSPHATE TRANSPORT SYSTEM PERMEASE PROTEIN"/>
    <property type="match status" value="1"/>
</dbReference>
<dbReference type="CDD" id="cd06261">
    <property type="entry name" value="TM_PBP2"/>
    <property type="match status" value="1"/>
</dbReference>
<dbReference type="PROSITE" id="PS50928">
    <property type="entry name" value="ABC_TM1"/>
    <property type="match status" value="1"/>
</dbReference>
<dbReference type="EMBL" id="CP045699">
    <property type="protein sequence ID" value="QGA65515.1"/>
    <property type="molecule type" value="Genomic_DNA"/>
</dbReference>
<name>A0A5Q0THW4_9VIBR</name>
<dbReference type="PANTHER" id="PTHR42727:SF1">
    <property type="entry name" value="PHOSPHATE TRANSPORT SYSTEM PERMEASE"/>
    <property type="match status" value="1"/>
</dbReference>
<dbReference type="Pfam" id="PF00528">
    <property type="entry name" value="BPD_transp_1"/>
    <property type="match status" value="1"/>
</dbReference>
<dbReference type="GO" id="GO:0005886">
    <property type="term" value="C:plasma membrane"/>
    <property type="evidence" value="ECO:0007669"/>
    <property type="project" value="UniProtKB-SubCell"/>
</dbReference>
<feature type="transmembrane region" description="Helical" evidence="5">
    <location>
        <begin position="496"/>
        <end position="517"/>
    </location>
</feature>
<feature type="transmembrane region" description="Helical" evidence="5">
    <location>
        <begin position="523"/>
        <end position="547"/>
    </location>
</feature>
<evidence type="ECO:0000256" key="1">
    <source>
        <dbReference type="ARBA" id="ARBA00004651"/>
    </source>
</evidence>
<feature type="transmembrane region" description="Helical" evidence="5">
    <location>
        <begin position="21"/>
        <end position="49"/>
    </location>
</feature>
<keyword evidence="5" id="KW-0813">Transport</keyword>
<dbReference type="SUPFAM" id="SSF69322">
    <property type="entry name" value="Tricorn protease domain 2"/>
    <property type="match status" value="1"/>
</dbReference>
<evidence type="ECO:0000256" key="3">
    <source>
        <dbReference type="ARBA" id="ARBA00022989"/>
    </source>
</evidence>
<gene>
    <name evidence="7" type="ORF">GFB47_08850</name>
</gene>
<feature type="transmembrane region" description="Helical" evidence="5">
    <location>
        <begin position="721"/>
        <end position="742"/>
    </location>
</feature>
<evidence type="ECO:0000313" key="8">
    <source>
        <dbReference type="Proteomes" id="UP000348942"/>
    </source>
</evidence>
<dbReference type="Gene3D" id="1.10.3720.10">
    <property type="entry name" value="MetI-like"/>
    <property type="match status" value="1"/>
</dbReference>
<keyword evidence="8" id="KW-1185">Reference proteome</keyword>
<reference evidence="7 8" key="1">
    <citation type="submission" date="2019-10" db="EMBL/GenBank/DDBJ databases">
        <title>Vibrio sp. nov., isolated from Coralline algae surface.</title>
        <authorList>
            <person name="Geng Y."/>
            <person name="Zhang X."/>
        </authorList>
    </citation>
    <scope>NUCLEOTIDE SEQUENCE [LARGE SCALE GENOMIC DNA]</scope>
    <source>
        <strain evidence="7 8">SM1977</strain>
    </source>
</reference>
<feature type="transmembrane region" description="Helical" evidence="5">
    <location>
        <begin position="559"/>
        <end position="578"/>
    </location>
</feature>
<comment type="similarity">
    <text evidence="5">Belongs to the binding-protein-dependent transport system permease family.</text>
</comment>
<dbReference type="SUPFAM" id="SSF161098">
    <property type="entry name" value="MetI-like"/>
    <property type="match status" value="2"/>
</dbReference>
<dbReference type="GO" id="GO:0055085">
    <property type="term" value="P:transmembrane transport"/>
    <property type="evidence" value="ECO:0007669"/>
    <property type="project" value="InterPro"/>
</dbReference>
<dbReference type="InterPro" id="IPR000515">
    <property type="entry name" value="MetI-like"/>
</dbReference>
<sequence length="756" mass="84099">MTQIAHSLKPRDKRRWAMDRLVRGLIKVGGVSVLITLVLLIVYLIWVILPIFSSASLKLVNTFEVSHSSQHQANAIGIDDKGSSAFVFRRNGEFQFYSQGNTPPANKRVSTQTLLPSSQQTILADPTAFRATMAESGWYGYANGQGQVVVVKPSFTTHYERNGNQVAAKLTYFHPQPITLSKQQQAIVSFDFAINQHQALFIGQDKQHQWQAIGFDKKISLLDADSEADEKAQWLAYRLSIPEVGAKINDYRLSPDGRTLYVLSDTQLSVFKRHEHQFSLRESADLSASSNSPAKHLSFLAGGKSLLISYQNGQVSQWFDVLKDQQRTLTHIRDFQLGNVPSVLLPDYFRKGFYSFQADGVIQNFYTTTNKKVLSEPLLAQVPQAAGVSRNERYLATISDSSLRTFEISNYHPEISLSSLWSKIWYEGYDQPKYVWQSTSASNDFEAKFSLAPIAFGTLKAALFAMLFAVPIAICGAIYTAYFMTPTMRQYVKPTIELMEALPTVIIGFIAGLWLAPWVEMNLFSVLLLFVTLPVVIIGIALVWHGLAKIQNRASRNDWLALVLIPILLANSYLAIHFGHTIESALFDGDVRLFLIQYGIGFDQRNALIVGFAMGFAVIPTIFTIAEDAIFSVPKHLSDGASALGATPWQCLTSVVLVTASPGIFSAVMMGLGRAVGETMIVLMATGNTPIMDWNVLEGMRTLSANIAIEMSESQVGGSHFRLLFLSAFLLFAFTFVVNSIAEVIRLRLREKYRAM</sequence>
<evidence type="ECO:0000313" key="7">
    <source>
        <dbReference type="EMBL" id="QGA65515.1"/>
    </source>
</evidence>
<keyword evidence="4 5" id="KW-0472">Membrane</keyword>
<dbReference type="AlphaFoldDB" id="A0A5Q0THW4"/>
<feature type="domain" description="ABC transmembrane type-1" evidence="6">
    <location>
        <begin position="455"/>
        <end position="742"/>
    </location>
</feature>
<dbReference type="InterPro" id="IPR035906">
    <property type="entry name" value="MetI-like_sf"/>
</dbReference>
<comment type="subcellular location">
    <subcellularLocation>
        <location evidence="1 5">Cell membrane</location>
        <topology evidence="1 5">Multi-pass membrane protein</topology>
    </subcellularLocation>
</comment>
<proteinExistence type="inferred from homology"/>
<evidence type="ECO:0000256" key="5">
    <source>
        <dbReference type="RuleBase" id="RU363032"/>
    </source>
</evidence>
<accession>A0A5Q0THW4</accession>
<protein>
    <submittedName>
        <fullName evidence="7">ABC transporter permease subunit</fullName>
    </submittedName>
</protein>
<dbReference type="RefSeq" id="WP_153447663.1">
    <property type="nucleotide sequence ID" value="NZ_CP045699.1"/>
</dbReference>
<keyword evidence="2 5" id="KW-0812">Transmembrane</keyword>
<evidence type="ECO:0000259" key="6">
    <source>
        <dbReference type="PROSITE" id="PS50928"/>
    </source>
</evidence>
<evidence type="ECO:0000256" key="2">
    <source>
        <dbReference type="ARBA" id="ARBA00022692"/>
    </source>
</evidence>
<dbReference type="Proteomes" id="UP000348942">
    <property type="component" value="Chromosome 1"/>
</dbReference>
<keyword evidence="3 5" id="KW-1133">Transmembrane helix</keyword>